<comment type="similarity">
    <text evidence="1 3">Belongs to the GcvH family.</text>
</comment>
<organism evidence="6 7">
    <name type="scientific">Brumimicrobium glaciale</name>
    <dbReference type="NCBI Taxonomy" id="200475"/>
    <lineage>
        <taxon>Bacteria</taxon>
        <taxon>Pseudomonadati</taxon>
        <taxon>Bacteroidota</taxon>
        <taxon>Flavobacteriia</taxon>
        <taxon>Flavobacteriales</taxon>
        <taxon>Crocinitomicaceae</taxon>
        <taxon>Brumimicrobium</taxon>
    </lineage>
</organism>
<dbReference type="NCBIfam" id="TIGR00527">
    <property type="entry name" value="gcvH"/>
    <property type="match status" value="1"/>
</dbReference>
<evidence type="ECO:0000256" key="3">
    <source>
        <dbReference type="HAMAP-Rule" id="MF_00272"/>
    </source>
</evidence>
<keyword evidence="7" id="KW-1185">Reference proteome</keyword>
<evidence type="ECO:0000256" key="2">
    <source>
        <dbReference type="ARBA" id="ARBA00022823"/>
    </source>
</evidence>
<protein>
    <recommendedName>
        <fullName evidence="3">Glycine cleavage system H protein</fullName>
    </recommendedName>
</protein>
<comment type="caution">
    <text evidence="6">The sequence shown here is derived from an EMBL/GenBank/DDBJ whole genome shotgun (WGS) entry which is preliminary data.</text>
</comment>
<dbReference type="Proteomes" id="UP000293952">
    <property type="component" value="Unassembled WGS sequence"/>
</dbReference>
<accession>A0A4Q4KTW8</accession>
<dbReference type="GO" id="GO:0005829">
    <property type="term" value="C:cytosol"/>
    <property type="evidence" value="ECO:0007669"/>
    <property type="project" value="TreeGrafter"/>
</dbReference>
<dbReference type="InterPro" id="IPR003016">
    <property type="entry name" value="2-oxoA_DH_lipoyl-BS"/>
</dbReference>
<dbReference type="GO" id="GO:0005960">
    <property type="term" value="C:glycine cleavage complex"/>
    <property type="evidence" value="ECO:0007669"/>
    <property type="project" value="InterPro"/>
</dbReference>
<keyword evidence="2 3" id="KW-0450">Lipoyl</keyword>
<gene>
    <name evidence="3 6" type="primary">gcvH</name>
    <name evidence="6" type="ORF">ERX46_00780</name>
</gene>
<feature type="modified residue" description="N6-lipoyllysine" evidence="3 4">
    <location>
        <position position="63"/>
    </location>
</feature>
<dbReference type="InterPro" id="IPR002930">
    <property type="entry name" value="GCV_H"/>
</dbReference>
<dbReference type="OrthoDB" id="9796712at2"/>
<dbReference type="SUPFAM" id="SSF51230">
    <property type="entry name" value="Single hybrid motif"/>
    <property type="match status" value="1"/>
</dbReference>
<dbReference type="PROSITE" id="PS50968">
    <property type="entry name" value="BIOTINYL_LIPOYL"/>
    <property type="match status" value="1"/>
</dbReference>
<comment type="cofactor">
    <cofactor evidence="3">
        <name>(R)-lipoate</name>
        <dbReference type="ChEBI" id="CHEBI:83088"/>
    </cofactor>
    <text evidence="3">Binds 1 lipoyl cofactor covalently.</text>
</comment>
<dbReference type="InterPro" id="IPR033753">
    <property type="entry name" value="GCV_H/Fam206"/>
</dbReference>
<comment type="function">
    <text evidence="3">The glycine cleavage system catalyzes the degradation of glycine. The H protein shuttles the methylamine group of glycine from the P protein to the T protein.</text>
</comment>
<evidence type="ECO:0000259" key="5">
    <source>
        <dbReference type="PROSITE" id="PS50968"/>
    </source>
</evidence>
<dbReference type="AlphaFoldDB" id="A0A4Q4KTW8"/>
<evidence type="ECO:0000256" key="1">
    <source>
        <dbReference type="ARBA" id="ARBA00009249"/>
    </source>
</evidence>
<proteinExistence type="inferred from homology"/>
<comment type="subunit">
    <text evidence="3">The glycine cleavage system is composed of four proteins: P, T, L and H.</text>
</comment>
<name>A0A4Q4KTW8_9FLAO</name>
<sequence>MNIPENLKYTKDHEWCLVEGDTVTIGVTDFAQSELGDIVFVEVETEGEELDRDEVFGSIEAVKTVSDLFMPVAGEITQFNEELEANPELVNSDPYGEGWMVKVKMTDKAGLEDLMTSEEYKEMIGK</sequence>
<reference evidence="6 7" key="1">
    <citation type="submission" date="2019-02" db="EMBL/GenBank/DDBJ databases">
        <title>Genome sequence of the sea-ice species Brumimicrobium glaciale.</title>
        <authorList>
            <person name="Bowman J.P."/>
        </authorList>
    </citation>
    <scope>NUCLEOTIDE SEQUENCE [LARGE SCALE GENOMIC DNA]</scope>
    <source>
        <strain evidence="6 7">IC156</strain>
    </source>
</reference>
<dbReference type="GO" id="GO:0019464">
    <property type="term" value="P:glycine decarboxylation via glycine cleavage system"/>
    <property type="evidence" value="ECO:0007669"/>
    <property type="project" value="UniProtKB-UniRule"/>
</dbReference>
<dbReference type="PANTHER" id="PTHR11715">
    <property type="entry name" value="GLYCINE CLEAVAGE SYSTEM H PROTEIN"/>
    <property type="match status" value="1"/>
</dbReference>
<dbReference type="RefSeq" id="WP_130091921.1">
    <property type="nucleotide sequence ID" value="NZ_SETE01000001.1"/>
</dbReference>
<dbReference type="InterPro" id="IPR000089">
    <property type="entry name" value="Biotin_lipoyl"/>
</dbReference>
<feature type="domain" description="Lipoyl-binding" evidence="5">
    <location>
        <begin position="22"/>
        <end position="104"/>
    </location>
</feature>
<dbReference type="InterPro" id="IPR017453">
    <property type="entry name" value="GCV_H_sub"/>
</dbReference>
<evidence type="ECO:0000256" key="4">
    <source>
        <dbReference type="PIRSR" id="PIRSR617453-50"/>
    </source>
</evidence>
<dbReference type="Gene3D" id="2.40.50.100">
    <property type="match status" value="1"/>
</dbReference>
<dbReference type="HAMAP" id="MF_00272">
    <property type="entry name" value="GcvH"/>
    <property type="match status" value="1"/>
</dbReference>
<dbReference type="GO" id="GO:0009249">
    <property type="term" value="P:protein lipoylation"/>
    <property type="evidence" value="ECO:0007669"/>
    <property type="project" value="TreeGrafter"/>
</dbReference>
<dbReference type="CDD" id="cd06848">
    <property type="entry name" value="GCS_H"/>
    <property type="match status" value="1"/>
</dbReference>
<dbReference type="InterPro" id="IPR011053">
    <property type="entry name" value="Single_hybrid_motif"/>
</dbReference>
<dbReference type="EMBL" id="SETE01000001">
    <property type="protein sequence ID" value="RYM35554.1"/>
    <property type="molecule type" value="Genomic_DNA"/>
</dbReference>
<evidence type="ECO:0000313" key="6">
    <source>
        <dbReference type="EMBL" id="RYM35554.1"/>
    </source>
</evidence>
<dbReference type="PROSITE" id="PS00189">
    <property type="entry name" value="LIPOYL"/>
    <property type="match status" value="1"/>
</dbReference>
<dbReference type="PANTHER" id="PTHR11715:SF3">
    <property type="entry name" value="GLYCINE CLEAVAGE SYSTEM H PROTEIN-RELATED"/>
    <property type="match status" value="1"/>
</dbReference>
<dbReference type="Pfam" id="PF01597">
    <property type="entry name" value="GCV_H"/>
    <property type="match status" value="1"/>
</dbReference>
<evidence type="ECO:0000313" key="7">
    <source>
        <dbReference type="Proteomes" id="UP000293952"/>
    </source>
</evidence>
<dbReference type="NCBIfam" id="NF002270">
    <property type="entry name" value="PRK01202.1"/>
    <property type="match status" value="1"/>
</dbReference>